<dbReference type="PANTHER" id="PTHR30118">
    <property type="entry name" value="HTH-TYPE TRANSCRIPTIONAL REGULATOR LEUO-RELATED"/>
    <property type="match status" value="1"/>
</dbReference>
<protein>
    <submittedName>
        <fullName evidence="6">LysR family transcriptional regulator</fullName>
    </submittedName>
</protein>
<dbReference type="Gene3D" id="3.40.190.10">
    <property type="entry name" value="Periplasmic binding protein-like II"/>
    <property type="match status" value="2"/>
</dbReference>
<dbReference type="PROSITE" id="PS50931">
    <property type="entry name" value="HTH_LYSR"/>
    <property type="match status" value="1"/>
</dbReference>
<dbReference type="InterPro" id="IPR036388">
    <property type="entry name" value="WH-like_DNA-bd_sf"/>
</dbReference>
<sequence>MISFDRLDLNLLRIFDAVMEERSVLRASQRLHLSQSAVSHALARLRESVGEDLFIRTSNGMKPTDFALEISVPLHAALQSMNSTLSRASPPFQPGSMRKTFVIAANDYVSAILLPHFNRTLSQIAPGIDLVIRPSTRLDLAEQIDLRRIDLAIGTFSSIPERLHSQLLMQQDEVLICSAGHPLAAEEITIGDVANYPLAVVSLGGEEDGAVSGFILERGLARQSEMYDRKALDQALQQAGLQIRGQMTIPHFLAIPSLLENSELMAIVPRPLAKVFSRTYSLAIQELPYPVTTQRLDIVWHSHNDLDAAHCWLRSQLCETVRHIQAIPESAGNAEQE</sequence>
<comment type="similarity">
    <text evidence="1">Belongs to the LysR transcriptional regulatory family.</text>
</comment>
<dbReference type="EMBL" id="BMED01000004">
    <property type="protein sequence ID" value="GGC88857.1"/>
    <property type="molecule type" value="Genomic_DNA"/>
</dbReference>
<reference evidence="6" key="2">
    <citation type="submission" date="2020-09" db="EMBL/GenBank/DDBJ databases">
        <authorList>
            <person name="Sun Q."/>
            <person name="Zhou Y."/>
        </authorList>
    </citation>
    <scope>NUCLEOTIDE SEQUENCE</scope>
    <source>
        <strain evidence="6">CGMCC 1.10998</strain>
    </source>
</reference>
<reference evidence="6" key="1">
    <citation type="journal article" date="2014" name="Int. J. Syst. Evol. Microbiol.">
        <title>Complete genome sequence of Corynebacterium casei LMG S-19264T (=DSM 44701T), isolated from a smear-ripened cheese.</title>
        <authorList>
            <consortium name="US DOE Joint Genome Institute (JGI-PGF)"/>
            <person name="Walter F."/>
            <person name="Albersmeier A."/>
            <person name="Kalinowski J."/>
            <person name="Ruckert C."/>
        </authorList>
    </citation>
    <scope>NUCLEOTIDE SEQUENCE</scope>
    <source>
        <strain evidence="6">CGMCC 1.10998</strain>
    </source>
</reference>
<dbReference type="InterPro" id="IPR050389">
    <property type="entry name" value="LysR-type_TF"/>
</dbReference>
<keyword evidence="3" id="KW-0238">DNA-binding</keyword>
<dbReference type="SUPFAM" id="SSF53850">
    <property type="entry name" value="Periplasmic binding protein-like II"/>
    <property type="match status" value="1"/>
</dbReference>
<dbReference type="GO" id="GO:0003700">
    <property type="term" value="F:DNA-binding transcription factor activity"/>
    <property type="evidence" value="ECO:0007669"/>
    <property type="project" value="InterPro"/>
</dbReference>
<evidence type="ECO:0000256" key="2">
    <source>
        <dbReference type="ARBA" id="ARBA00023015"/>
    </source>
</evidence>
<evidence type="ECO:0000256" key="1">
    <source>
        <dbReference type="ARBA" id="ARBA00009437"/>
    </source>
</evidence>
<dbReference type="InterPro" id="IPR036390">
    <property type="entry name" value="WH_DNA-bd_sf"/>
</dbReference>
<dbReference type="PRINTS" id="PR00039">
    <property type="entry name" value="HTHLYSR"/>
</dbReference>
<dbReference type="InterPro" id="IPR005119">
    <property type="entry name" value="LysR_subst-bd"/>
</dbReference>
<dbReference type="Proteomes" id="UP000637423">
    <property type="component" value="Unassembled WGS sequence"/>
</dbReference>
<dbReference type="CDD" id="cd08469">
    <property type="entry name" value="PBP2_PnbR"/>
    <property type="match status" value="1"/>
</dbReference>
<keyword evidence="4" id="KW-0804">Transcription</keyword>
<evidence type="ECO:0000256" key="4">
    <source>
        <dbReference type="ARBA" id="ARBA00023163"/>
    </source>
</evidence>
<dbReference type="Gene3D" id="1.10.10.10">
    <property type="entry name" value="Winged helix-like DNA-binding domain superfamily/Winged helix DNA-binding domain"/>
    <property type="match status" value="1"/>
</dbReference>
<organism evidence="6 7">
    <name type="scientific">Undibacterium terreum</name>
    <dbReference type="NCBI Taxonomy" id="1224302"/>
    <lineage>
        <taxon>Bacteria</taxon>
        <taxon>Pseudomonadati</taxon>
        <taxon>Pseudomonadota</taxon>
        <taxon>Betaproteobacteria</taxon>
        <taxon>Burkholderiales</taxon>
        <taxon>Oxalobacteraceae</taxon>
        <taxon>Undibacterium</taxon>
    </lineage>
</organism>
<proteinExistence type="inferred from homology"/>
<dbReference type="AlphaFoldDB" id="A0A916XNA4"/>
<keyword evidence="2" id="KW-0805">Transcription regulation</keyword>
<dbReference type="Pfam" id="PF00126">
    <property type="entry name" value="HTH_1"/>
    <property type="match status" value="1"/>
</dbReference>
<evidence type="ECO:0000256" key="3">
    <source>
        <dbReference type="ARBA" id="ARBA00023125"/>
    </source>
</evidence>
<dbReference type="InterPro" id="IPR000847">
    <property type="entry name" value="LysR_HTH_N"/>
</dbReference>
<feature type="domain" description="HTH lysR-type" evidence="5">
    <location>
        <begin position="7"/>
        <end position="64"/>
    </location>
</feature>
<accession>A0A916XNA4</accession>
<dbReference type="GO" id="GO:0003677">
    <property type="term" value="F:DNA binding"/>
    <property type="evidence" value="ECO:0007669"/>
    <property type="project" value="UniProtKB-KW"/>
</dbReference>
<evidence type="ECO:0000259" key="5">
    <source>
        <dbReference type="PROSITE" id="PS50931"/>
    </source>
</evidence>
<dbReference type="PANTHER" id="PTHR30118:SF15">
    <property type="entry name" value="TRANSCRIPTIONAL REGULATORY PROTEIN"/>
    <property type="match status" value="1"/>
</dbReference>
<dbReference type="SUPFAM" id="SSF46785">
    <property type="entry name" value="Winged helix' DNA-binding domain"/>
    <property type="match status" value="1"/>
</dbReference>
<name>A0A916XNA4_9BURK</name>
<evidence type="ECO:0000313" key="7">
    <source>
        <dbReference type="Proteomes" id="UP000637423"/>
    </source>
</evidence>
<keyword evidence="7" id="KW-1185">Reference proteome</keyword>
<evidence type="ECO:0000313" key="6">
    <source>
        <dbReference type="EMBL" id="GGC88857.1"/>
    </source>
</evidence>
<comment type="caution">
    <text evidence="6">The sequence shown here is derived from an EMBL/GenBank/DDBJ whole genome shotgun (WGS) entry which is preliminary data.</text>
</comment>
<gene>
    <name evidence="6" type="ORF">GCM10011396_40090</name>
</gene>
<dbReference type="Pfam" id="PF03466">
    <property type="entry name" value="LysR_substrate"/>
    <property type="match status" value="1"/>
</dbReference>
<dbReference type="RefSeq" id="WP_188567885.1">
    <property type="nucleotide sequence ID" value="NZ_BMED01000004.1"/>
</dbReference>